<evidence type="ECO:0000313" key="3">
    <source>
        <dbReference type="EMBL" id="KAB0452117.1"/>
    </source>
</evidence>
<proteinExistence type="predicted"/>
<keyword evidence="2" id="KW-0472">Membrane</keyword>
<keyword evidence="2" id="KW-0812">Transmembrane</keyword>
<gene>
    <name evidence="3" type="ORF">FY207_02415</name>
</gene>
<feature type="compositionally biased region" description="Basic and acidic residues" evidence="1">
    <location>
        <begin position="299"/>
        <end position="313"/>
    </location>
</feature>
<sequence length="313" mass="32754">MINALGYLITAACSVTAGALLQQGCTAIAEDYRGISKSKEQKAICASEEKGAEVSAEGVQALIRDVRGIVNTEDIAAAVMRRLRDSGVRLPQNARAQQVAKKAVEAMVEELAKRLSESLGLLVQVHTGKMTKEELEAKHPRTASAMNSVSDSFQRRGLTSDSSVQDVINNIGKSSPGVSSVEQRTTAEDKAAGAVPAVTTARAASLVLLSVCMLMICGTIIAMCTALTLESPYVIAATAVAGVAAVLCSVAIGLSIWDLVKSCRQAKEDSAQPPTSTADPILKEGMAAASPPGQSLTHTEVREHQRESIVKAP</sequence>
<name>A0A643CLN5_ANAMA</name>
<feature type="region of interest" description="Disordered" evidence="1">
    <location>
        <begin position="267"/>
        <end position="313"/>
    </location>
</feature>
<accession>A0A643CLN5</accession>
<reference evidence="3" key="1">
    <citation type="submission" date="2019-08" db="EMBL/GenBank/DDBJ databases">
        <authorList>
            <person name="Amaro Estrada I."/>
            <person name="Quiroz Castaneda R.E."/>
            <person name="Martinez Ocampo F."/>
            <person name="Rodriguez Camarillo S.D."/>
        </authorList>
    </citation>
    <scope>NUCLEOTIDE SEQUENCE</scope>
    <source>
        <strain evidence="3">MEX-30-184-02</strain>
    </source>
</reference>
<comment type="caution">
    <text evidence="3">The sequence shown here is derived from an EMBL/GenBank/DDBJ whole genome shotgun (WGS) entry which is preliminary data.</text>
</comment>
<feature type="transmembrane region" description="Helical" evidence="2">
    <location>
        <begin position="206"/>
        <end position="229"/>
    </location>
</feature>
<evidence type="ECO:0000256" key="1">
    <source>
        <dbReference type="SAM" id="MobiDB-lite"/>
    </source>
</evidence>
<organism evidence="3">
    <name type="scientific">Anaplasma marginale</name>
    <dbReference type="NCBI Taxonomy" id="770"/>
    <lineage>
        <taxon>Bacteria</taxon>
        <taxon>Pseudomonadati</taxon>
        <taxon>Pseudomonadota</taxon>
        <taxon>Alphaproteobacteria</taxon>
        <taxon>Rickettsiales</taxon>
        <taxon>Anaplasmataceae</taxon>
        <taxon>Anaplasma</taxon>
    </lineage>
</organism>
<evidence type="ECO:0000256" key="2">
    <source>
        <dbReference type="SAM" id="Phobius"/>
    </source>
</evidence>
<dbReference type="EMBL" id="VTCY01000005">
    <property type="protein sequence ID" value="KAB0452117.1"/>
    <property type="molecule type" value="Genomic_DNA"/>
</dbReference>
<protein>
    <submittedName>
        <fullName evidence="3">Uncharacterized protein</fullName>
    </submittedName>
</protein>
<feature type="transmembrane region" description="Helical" evidence="2">
    <location>
        <begin position="235"/>
        <end position="257"/>
    </location>
</feature>
<dbReference type="AlphaFoldDB" id="A0A643CLN5"/>
<keyword evidence="2" id="KW-1133">Transmembrane helix</keyword>